<accession>A0A2N4UFE0</accession>
<dbReference type="EMBL" id="PDNV01000006">
    <property type="protein sequence ID" value="PLC53738.1"/>
    <property type="molecule type" value="Genomic_DNA"/>
</dbReference>
<organism evidence="1 2">
    <name type="scientific">Pollutimonas nitritireducens</name>
    <dbReference type="NCBI Taxonomy" id="2045209"/>
    <lineage>
        <taxon>Bacteria</taxon>
        <taxon>Pseudomonadati</taxon>
        <taxon>Pseudomonadota</taxon>
        <taxon>Betaproteobacteria</taxon>
        <taxon>Burkholderiales</taxon>
        <taxon>Alcaligenaceae</taxon>
        <taxon>Pollutimonas</taxon>
    </lineage>
</organism>
<evidence type="ECO:0000313" key="2">
    <source>
        <dbReference type="Proteomes" id="UP000234328"/>
    </source>
</evidence>
<dbReference type="Proteomes" id="UP000234328">
    <property type="component" value="Unassembled WGS sequence"/>
</dbReference>
<gene>
    <name evidence="1" type="ORF">CR155_09775</name>
</gene>
<dbReference type="OrthoDB" id="8685641at2"/>
<name>A0A2N4UFE0_9BURK</name>
<dbReference type="AlphaFoldDB" id="A0A2N4UFE0"/>
<evidence type="ECO:0000313" key="1">
    <source>
        <dbReference type="EMBL" id="PLC53738.1"/>
    </source>
</evidence>
<reference evidence="1 2" key="1">
    <citation type="submission" date="2017-10" db="EMBL/GenBank/DDBJ databases">
        <title>Two draft genome sequences of Pusillimonas sp. strains isolated from a nitrate- and radionuclide-contaminated groundwater in Russia.</title>
        <authorList>
            <person name="Grouzdev D.S."/>
            <person name="Tourova T.P."/>
            <person name="Goeva M.A."/>
            <person name="Babich T.L."/>
            <person name="Sokolova D.S."/>
            <person name="Abdullin R."/>
            <person name="Poltaraus A.B."/>
            <person name="Toshchakov S.V."/>
            <person name="Nazina T.N."/>
        </authorList>
    </citation>
    <scope>NUCLEOTIDE SEQUENCE [LARGE SCALE GENOMIC DNA]</scope>
    <source>
        <strain evidence="1 2">JR1/69-2-13</strain>
    </source>
</reference>
<dbReference type="RefSeq" id="WP_102069862.1">
    <property type="nucleotide sequence ID" value="NZ_PDNV01000006.1"/>
</dbReference>
<comment type="caution">
    <text evidence="1">The sequence shown here is derived from an EMBL/GenBank/DDBJ whole genome shotgun (WGS) entry which is preliminary data.</text>
</comment>
<sequence length="164" mass="18849">MPYFTQLGAGTDPEDEVLHNFMDGARRFLHDLLTQRLQLVHPQPEVAPLLYKELRQEALAVFLDYVYDHFEQLQHEIRMLDEDRLAEFGLSGESLHQQLRKLAELETSPGDESAYWPRVGKMLQELDTTLDTILDPLKSSAPRIGEFIGLFKDFRAPVLDLVNG</sequence>
<keyword evidence="2" id="KW-1185">Reference proteome</keyword>
<protein>
    <submittedName>
        <fullName evidence="1">Uncharacterized protein</fullName>
    </submittedName>
</protein>
<proteinExistence type="predicted"/>